<accession>A0A9W6YCY0</accession>
<proteinExistence type="predicted"/>
<keyword evidence="3" id="KW-1185">Reference proteome</keyword>
<dbReference type="Proteomes" id="UP001165121">
    <property type="component" value="Unassembled WGS sequence"/>
</dbReference>
<organism evidence="2 3">
    <name type="scientific">Phytophthora fragariaefolia</name>
    <dbReference type="NCBI Taxonomy" id="1490495"/>
    <lineage>
        <taxon>Eukaryota</taxon>
        <taxon>Sar</taxon>
        <taxon>Stramenopiles</taxon>
        <taxon>Oomycota</taxon>
        <taxon>Peronosporomycetes</taxon>
        <taxon>Peronosporales</taxon>
        <taxon>Peronosporaceae</taxon>
        <taxon>Phytophthora</taxon>
    </lineage>
</organism>
<dbReference type="SUPFAM" id="SSF56672">
    <property type="entry name" value="DNA/RNA polymerases"/>
    <property type="match status" value="1"/>
</dbReference>
<gene>
    <name evidence="2" type="ORF">Pfra01_002546800</name>
</gene>
<sequence length="291" mass="33630">MLSTLRPWELALESARHFAGNVPEAKTVWRPWWHGLLKVAGIKGRVSALEVPSPCSLPSEEDAVLDYLRTSGIESRQDHVKCDRDLPSHKQYVYALLAIKYVTDPHAYKQAIASGEAAQWGTAMDSEIQFHEDNETWVLVPRPKGRNVLKNRWVYVIKYKSDGSVDRFKARLVIKGFLQKYGIDYTEIVAPVVRMEILRLLLALAAAMDWEVEQMDVKSAFLKGYIEEEIYMEQPVGYVQRGKEDHVCVLRKSLYGLKQAPRVWYYSFYEVMLAERFTRLVKDHCGFIKTR</sequence>
<dbReference type="AlphaFoldDB" id="A0A9W6YCY0"/>
<dbReference type="InterPro" id="IPR013103">
    <property type="entry name" value="RVT_2"/>
</dbReference>
<protein>
    <submittedName>
        <fullName evidence="2">Unnamed protein product</fullName>
    </submittedName>
</protein>
<dbReference type="OrthoDB" id="193186at2759"/>
<feature type="domain" description="Reverse transcriptase Ty1/copia-type" evidence="1">
    <location>
        <begin position="134"/>
        <end position="288"/>
    </location>
</feature>
<dbReference type="Pfam" id="PF07727">
    <property type="entry name" value="RVT_2"/>
    <property type="match status" value="1"/>
</dbReference>
<evidence type="ECO:0000259" key="1">
    <source>
        <dbReference type="Pfam" id="PF07727"/>
    </source>
</evidence>
<comment type="caution">
    <text evidence="2">The sequence shown here is derived from an EMBL/GenBank/DDBJ whole genome shotgun (WGS) entry which is preliminary data.</text>
</comment>
<dbReference type="EMBL" id="BSXT01004813">
    <property type="protein sequence ID" value="GMF59013.1"/>
    <property type="molecule type" value="Genomic_DNA"/>
</dbReference>
<evidence type="ECO:0000313" key="2">
    <source>
        <dbReference type="EMBL" id="GMF59013.1"/>
    </source>
</evidence>
<dbReference type="InterPro" id="IPR043502">
    <property type="entry name" value="DNA/RNA_pol_sf"/>
</dbReference>
<reference evidence="2" key="1">
    <citation type="submission" date="2023-04" db="EMBL/GenBank/DDBJ databases">
        <title>Phytophthora fragariaefolia NBRC 109709.</title>
        <authorList>
            <person name="Ichikawa N."/>
            <person name="Sato H."/>
            <person name="Tonouchi N."/>
        </authorList>
    </citation>
    <scope>NUCLEOTIDE SEQUENCE</scope>
    <source>
        <strain evidence="2">NBRC 109709</strain>
    </source>
</reference>
<evidence type="ECO:0000313" key="3">
    <source>
        <dbReference type="Proteomes" id="UP001165121"/>
    </source>
</evidence>
<name>A0A9W6YCY0_9STRA</name>